<proteinExistence type="inferred from homology"/>
<evidence type="ECO:0000256" key="6">
    <source>
        <dbReference type="SAM" id="SignalP"/>
    </source>
</evidence>
<protein>
    <recommendedName>
        <fullName evidence="5">Putrescine-binding periplasmic protein</fullName>
    </recommendedName>
</protein>
<comment type="function">
    <text evidence="5">Required for the activity of the bacterial periplasmic transport system of putrescine.</text>
</comment>
<comment type="similarity">
    <text evidence="5">Belongs to the bacterial solute-binding protein PotD/PotF family.</text>
</comment>
<evidence type="ECO:0000313" key="8">
    <source>
        <dbReference type="Proteomes" id="UP001242480"/>
    </source>
</evidence>
<evidence type="ECO:0000313" key="7">
    <source>
        <dbReference type="EMBL" id="MDQ0475346.1"/>
    </source>
</evidence>
<dbReference type="Gene3D" id="3.40.190.10">
    <property type="entry name" value="Periplasmic binding protein-like II"/>
    <property type="match status" value="2"/>
</dbReference>
<evidence type="ECO:0000256" key="4">
    <source>
        <dbReference type="ARBA" id="ARBA00022764"/>
    </source>
</evidence>
<keyword evidence="3 6" id="KW-0732">Signal</keyword>
<dbReference type="InterPro" id="IPR001188">
    <property type="entry name" value="Sperm_putr-bd"/>
</dbReference>
<dbReference type="PRINTS" id="PR00909">
    <property type="entry name" value="SPERMDNBNDNG"/>
</dbReference>
<keyword evidence="4 5" id="KW-0574">Periplasm</keyword>
<evidence type="ECO:0000256" key="3">
    <source>
        <dbReference type="ARBA" id="ARBA00022729"/>
    </source>
</evidence>
<dbReference type="Pfam" id="PF13416">
    <property type="entry name" value="SBP_bac_8"/>
    <property type="match status" value="1"/>
</dbReference>
<dbReference type="CDD" id="cd13659">
    <property type="entry name" value="PBP2_PotF"/>
    <property type="match status" value="1"/>
</dbReference>
<dbReference type="PANTHER" id="PTHR30222">
    <property type="entry name" value="SPERMIDINE/PUTRESCINE-BINDING PERIPLASMIC PROTEIN"/>
    <property type="match status" value="1"/>
</dbReference>
<name>A0ABU0JM25_9HYPH</name>
<evidence type="ECO:0000256" key="2">
    <source>
        <dbReference type="ARBA" id="ARBA00022448"/>
    </source>
</evidence>
<dbReference type="RefSeq" id="WP_307286458.1">
    <property type="nucleotide sequence ID" value="NZ_JAUSVX010000034.1"/>
</dbReference>
<feature type="signal peptide" evidence="6">
    <location>
        <begin position="1"/>
        <end position="27"/>
    </location>
</feature>
<organism evidence="7 8">
    <name type="scientific">Labrys wisconsinensis</name>
    <dbReference type="NCBI Taxonomy" id="425677"/>
    <lineage>
        <taxon>Bacteria</taxon>
        <taxon>Pseudomonadati</taxon>
        <taxon>Pseudomonadota</taxon>
        <taxon>Alphaproteobacteria</taxon>
        <taxon>Hyphomicrobiales</taxon>
        <taxon>Xanthobacteraceae</taxon>
        <taxon>Labrys</taxon>
    </lineage>
</organism>
<evidence type="ECO:0000256" key="1">
    <source>
        <dbReference type="ARBA" id="ARBA00004418"/>
    </source>
</evidence>
<comment type="subcellular location">
    <subcellularLocation>
        <location evidence="1 5">Periplasm</location>
    </subcellularLocation>
</comment>
<feature type="chain" id="PRO_5047139326" description="Putrescine-binding periplasmic protein" evidence="6">
    <location>
        <begin position="28"/>
        <end position="369"/>
    </location>
</feature>
<evidence type="ECO:0000256" key="5">
    <source>
        <dbReference type="PIRNR" id="PIRNR019574"/>
    </source>
</evidence>
<dbReference type="PIRSF" id="PIRSF019574">
    <property type="entry name" value="Periplasmic_polyamine_BP"/>
    <property type="match status" value="1"/>
</dbReference>
<gene>
    <name evidence="7" type="ORF">QO011_008389</name>
</gene>
<dbReference type="InterPro" id="IPR006059">
    <property type="entry name" value="SBP"/>
</dbReference>
<dbReference type="SUPFAM" id="SSF53850">
    <property type="entry name" value="Periplasmic binding protein-like II"/>
    <property type="match status" value="1"/>
</dbReference>
<comment type="caution">
    <text evidence="7">The sequence shown here is derived from an EMBL/GenBank/DDBJ whole genome shotgun (WGS) entry which is preliminary data.</text>
</comment>
<accession>A0ABU0JM25</accession>
<dbReference type="EMBL" id="JAUSVX010000034">
    <property type="protein sequence ID" value="MDQ0475346.1"/>
    <property type="molecule type" value="Genomic_DNA"/>
</dbReference>
<dbReference type="Proteomes" id="UP001242480">
    <property type="component" value="Unassembled WGS sequence"/>
</dbReference>
<sequence>MIPVSKRLSLCCAAAVAGLLAASAARADEEKVLHVYNWADYIGETTLADFEKETGIKVVYDTYDASETVDAKMMAGKSGYDVVLHSGSFLPRLIKAGAFQKLDKAKLTNWGNLDPHTLGIIATYDPGNQYGVPYMWGTVGITYNLDMVKERIKDAPLDSLDMLFNPDYAGKLRDCGISVLDSPTDIMPMALAYFGKKQDTEDPADYQVVVDAFAKVHDAIKTFDSENYLNALPNKELCMAFTWSGDYATAMTRAKEAGVDLHLQYVVPKTGAPAWFDAWVIPADAPHPQNAQLFLNYMLRPEVIAAATNTTHYANSIPASNKLVDPAILNDPAVYPDAAVQARIWAKVSATQSGQREFTRAWSRIRTGQ</sequence>
<keyword evidence="8" id="KW-1185">Reference proteome</keyword>
<reference evidence="7 8" key="1">
    <citation type="submission" date="2023-07" db="EMBL/GenBank/DDBJ databases">
        <title>Genomic Encyclopedia of Type Strains, Phase IV (KMG-IV): sequencing the most valuable type-strain genomes for metagenomic binning, comparative biology and taxonomic classification.</title>
        <authorList>
            <person name="Goeker M."/>
        </authorList>
    </citation>
    <scope>NUCLEOTIDE SEQUENCE [LARGE SCALE GENOMIC DNA]</scope>
    <source>
        <strain evidence="7 8">DSM 19619</strain>
    </source>
</reference>
<keyword evidence="2 5" id="KW-0813">Transport</keyword>
<dbReference type="PANTHER" id="PTHR30222:SF12">
    <property type="entry name" value="NORSPERMIDINE SENSOR"/>
    <property type="match status" value="1"/>
</dbReference>